<dbReference type="AlphaFoldDB" id="A0A5C5VU51"/>
<comment type="caution">
    <text evidence="1">The sequence shown here is derived from an EMBL/GenBank/DDBJ whole genome shotgun (WGS) entry which is preliminary data.</text>
</comment>
<protein>
    <submittedName>
        <fullName evidence="1">Uncharacterized protein</fullName>
    </submittedName>
</protein>
<sequence>MSSTVVVQSPFLTAEQVASELGTTPFNVRRLAATGKIEALYGSEDQPTFKILPENVRLFLVSGSGVTNPPNIQEGVIHDNFNNNQSSEFLEKARKLVGDFADSQEEPLKQSTNSYIEKVSCTPPGLAALLLVPAREYSKIERQKARGKTLAEEFGIYRFRQLALGIADRDYRDKRNVLKQESPVEILYKNRVQFLEIMIKAWKEFLDSGVCFARRTFSGVTRNSGTPITFTYVLYGSSLKLDVKEMIEKSF</sequence>
<evidence type="ECO:0000313" key="1">
    <source>
        <dbReference type="EMBL" id="TWT41445.1"/>
    </source>
</evidence>
<keyword evidence="2" id="KW-1185">Reference proteome</keyword>
<organism evidence="1 2">
    <name type="scientific">Thalassoglobus neptunius</name>
    <dbReference type="NCBI Taxonomy" id="1938619"/>
    <lineage>
        <taxon>Bacteria</taxon>
        <taxon>Pseudomonadati</taxon>
        <taxon>Planctomycetota</taxon>
        <taxon>Planctomycetia</taxon>
        <taxon>Planctomycetales</taxon>
        <taxon>Planctomycetaceae</taxon>
        <taxon>Thalassoglobus</taxon>
    </lineage>
</organism>
<accession>A0A5C5VU51</accession>
<reference evidence="1 2" key="1">
    <citation type="submission" date="2019-02" db="EMBL/GenBank/DDBJ databases">
        <title>Deep-cultivation of Planctomycetes and their phenomic and genomic characterization uncovers novel biology.</title>
        <authorList>
            <person name="Wiegand S."/>
            <person name="Jogler M."/>
            <person name="Boedeker C."/>
            <person name="Pinto D."/>
            <person name="Vollmers J."/>
            <person name="Rivas-Marin E."/>
            <person name="Kohn T."/>
            <person name="Peeters S.H."/>
            <person name="Heuer A."/>
            <person name="Rast P."/>
            <person name="Oberbeckmann S."/>
            <person name="Bunk B."/>
            <person name="Jeske O."/>
            <person name="Meyerdierks A."/>
            <person name="Storesund J.E."/>
            <person name="Kallscheuer N."/>
            <person name="Luecker S."/>
            <person name="Lage O.M."/>
            <person name="Pohl T."/>
            <person name="Merkel B.J."/>
            <person name="Hornburger P."/>
            <person name="Mueller R.-W."/>
            <person name="Bruemmer F."/>
            <person name="Labrenz M."/>
            <person name="Spormann A.M."/>
            <person name="Op Den Camp H."/>
            <person name="Overmann J."/>
            <person name="Amann R."/>
            <person name="Jetten M.S.M."/>
            <person name="Mascher T."/>
            <person name="Medema M.H."/>
            <person name="Devos D.P."/>
            <person name="Kaster A.-K."/>
            <person name="Ovreas L."/>
            <person name="Rohde M."/>
            <person name="Galperin M.Y."/>
            <person name="Jogler C."/>
        </authorList>
    </citation>
    <scope>NUCLEOTIDE SEQUENCE [LARGE SCALE GENOMIC DNA]</scope>
    <source>
        <strain evidence="1 2">KOR42</strain>
    </source>
</reference>
<name>A0A5C5VU51_9PLAN</name>
<gene>
    <name evidence="1" type="ORF">KOR42_47980</name>
</gene>
<dbReference type="EMBL" id="SIHI01000045">
    <property type="protein sequence ID" value="TWT41445.1"/>
    <property type="molecule type" value="Genomic_DNA"/>
</dbReference>
<evidence type="ECO:0000313" key="2">
    <source>
        <dbReference type="Proteomes" id="UP000317243"/>
    </source>
</evidence>
<dbReference type="RefSeq" id="WP_146512121.1">
    <property type="nucleotide sequence ID" value="NZ_SIHI01000045.1"/>
</dbReference>
<dbReference type="Proteomes" id="UP000317243">
    <property type="component" value="Unassembled WGS sequence"/>
</dbReference>
<proteinExistence type="predicted"/>